<name>A0A857DMD1_9FIRM</name>
<gene>
    <name evidence="4" type="ORF">GQ588_13380</name>
</gene>
<feature type="transmembrane region" description="Helical" evidence="2">
    <location>
        <begin position="102"/>
        <end position="118"/>
    </location>
</feature>
<dbReference type="InterPro" id="IPR003869">
    <property type="entry name" value="Polysac_CapD-like"/>
</dbReference>
<comment type="similarity">
    <text evidence="1">Belongs to the polysaccharide synthase family.</text>
</comment>
<dbReference type="Proteomes" id="UP000430508">
    <property type="component" value="Chromosome"/>
</dbReference>
<sequence>MLTDALLINLALFLSFYLRLSEEADLQVEFVKYLGTYLNAAIVSTFVLIVTFHFFGLYKNIWRYASVRELLSIVYAVTVGAAFTVMAVYFISPLRLPHSVSIYFWLMLIVLIGGLRFSQRMRQENTIFAVSNKSQRKVLIIGAGDAGVLALRELKKRDFQEGVPVGFIDDSKSKINLHVQGFPVLGSRDDIRRIVEDYAVDEIIIAIPSADGETVREIVEICKETRAVLKIMPGVYDILSGKITVSSLREVQVEDLLGREQVSVDLEEVAGYLKNQVVLVTGAGGSIGSELCRQIVKFFPSKLILAGHGENCIFDIEQELKNSPIVTEIFDIKDAGKVNLVFEKYKPYVVFHAAAHKHVPLMEVNPEEALKNNVMGTSNLAAAADKTGVRTFVLISTDKAVNPTSIMGASKRMAEMVIQDYDKRSETKFVAVRFGNVLGSRGSVIPTFKKQIMAGGPVTVTDPRMTRYFMTIPEASQLVIQAGAMASGGEIFILDMGKPVKIVDLAKDLIRLSGFEPGKDIQVEFTGVRPGEKLFEEILTSEEGTTATKHKRIFVARPNHIDHEAIEGLVQKIRERGSYMNREEINTSIRTLLPDFGKTIKT</sequence>
<feature type="domain" description="Polysaccharide biosynthesis protein CapD-like" evidence="3">
    <location>
        <begin position="278"/>
        <end position="557"/>
    </location>
</feature>
<feature type="transmembrane region" description="Helical" evidence="2">
    <location>
        <begin position="70"/>
        <end position="90"/>
    </location>
</feature>
<proteinExistence type="inferred from homology"/>
<keyword evidence="2" id="KW-0812">Transmembrane</keyword>
<evidence type="ECO:0000256" key="1">
    <source>
        <dbReference type="ARBA" id="ARBA00007430"/>
    </source>
</evidence>
<evidence type="ECO:0000313" key="4">
    <source>
        <dbReference type="EMBL" id="QHA01963.1"/>
    </source>
</evidence>
<accession>A0A857DMD1</accession>
<dbReference type="AlphaFoldDB" id="A0A857DMD1"/>
<evidence type="ECO:0000259" key="3">
    <source>
        <dbReference type="Pfam" id="PF02719"/>
    </source>
</evidence>
<evidence type="ECO:0000313" key="5">
    <source>
        <dbReference type="Proteomes" id="UP000430508"/>
    </source>
</evidence>
<dbReference type="Pfam" id="PF13727">
    <property type="entry name" value="CoA_binding_3"/>
    <property type="match status" value="1"/>
</dbReference>
<organism evidence="4 5">
    <name type="scientific">Dehalobacter restrictus</name>
    <dbReference type="NCBI Taxonomy" id="55583"/>
    <lineage>
        <taxon>Bacteria</taxon>
        <taxon>Bacillati</taxon>
        <taxon>Bacillota</taxon>
        <taxon>Clostridia</taxon>
        <taxon>Eubacteriales</taxon>
        <taxon>Desulfitobacteriaceae</taxon>
        <taxon>Dehalobacter</taxon>
    </lineage>
</organism>
<dbReference type="SUPFAM" id="SSF51735">
    <property type="entry name" value="NAD(P)-binding Rossmann-fold domains"/>
    <property type="match status" value="2"/>
</dbReference>
<feature type="transmembrane region" description="Helical" evidence="2">
    <location>
        <begin position="37"/>
        <end position="58"/>
    </location>
</feature>
<dbReference type="PANTHER" id="PTHR43318:SF1">
    <property type="entry name" value="POLYSACCHARIDE BIOSYNTHESIS PROTEIN EPSC-RELATED"/>
    <property type="match status" value="1"/>
</dbReference>
<reference evidence="4 5" key="1">
    <citation type="submission" date="2019-12" db="EMBL/GenBank/DDBJ databases">
        <title>Sequence classification of anaerobic respiratory reductive dehalogenases: First we see many, then we see few.</title>
        <authorList>
            <person name="Molenda O."/>
            <person name="Puentes Jacome L.A."/>
            <person name="Cao X."/>
            <person name="Nesbo C.L."/>
            <person name="Tang S."/>
            <person name="Morson N."/>
            <person name="Patron J."/>
            <person name="Lomheim L."/>
            <person name="Wishart D.S."/>
            <person name="Edwards E.A."/>
        </authorList>
    </citation>
    <scope>NUCLEOTIDE SEQUENCE [LARGE SCALE GENOMIC DNA]</scope>
    <source>
        <strain evidence="4 5">12DCA</strain>
    </source>
</reference>
<dbReference type="Pfam" id="PF02719">
    <property type="entry name" value="Polysacc_synt_2"/>
    <property type="match status" value="1"/>
</dbReference>
<evidence type="ECO:0000256" key="2">
    <source>
        <dbReference type="SAM" id="Phobius"/>
    </source>
</evidence>
<dbReference type="InterPro" id="IPR051203">
    <property type="entry name" value="Polysaccharide_Synthase-Rel"/>
</dbReference>
<dbReference type="EMBL" id="CP046996">
    <property type="protein sequence ID" value="QHA01963.1"/>
    <property type="molecule type" value="Genomic_DNA"/>
</dbReference>
<dbReference type="PANTHER" id="PTHR43318">
    <property type="entry name" value="UDP-N-ACETYLGLUCOSAMINE 4,6-DEHYDRATASE"/>
    <property type="match status" value="1"/>
</dbReference>
<dbReference type="CDD" id="cd05237">
    <property type="entry name" value="UDP_invert_4-6DH_SDR_e"/>
    <property type="match status" value="1"/>
</dbReference>
<keyword evidence="2" id="KW-0472">Membrane</keyword>
<keyword evidence="2" id="KW-1133">Transmembrane helix</keyword>
<protein>
    <submittedName>
        <fullName evidence="4">NAD-dependent epimerase/dehydratase family protein</fullName>
    </submittedName>
</protein>
<dbReference type="InterPro" id="IPR036291">
    <property type="entry name" value="NAD(P)-bd_dom_sf"/>
</dbReference>
<dbReference type="Gene3D" id="3.40.50.720">
    <property type="entry name" value="NAD(P)-binding Rossmann-like Domain"/>
    <property type="match status" value="2"/>
</dbReference>